<feature type="compositionally biased region" description="Basic and acidic residues" evidence="8">
    <location>
        <begin position="1"/>
        <end position="12"/>
    </location>
</feature>
<name>A0A0D2E9Z2_9EURO</name>
<dbReference type="GeneID" id="25329752"/>
<dbReference type="PANTHER" id="PTHR31313">
    <property type="entry name" value="TY1 ENHANCER ACTIVATOR"/>
    <property type="match status" value="1"/>
</dbReference>
<dbReference type="OrthoDB" id="4151048at2759"/>
<keyword evidence="4" id="KW-0805">Transcription regulation</keyword>
<evidence type="ECO:0000256" key="4">
    <source>
        <dbReference type="ARBA" id="ARBA00023015"/>
    </source>
</evidence>
<dbReference type="Pfam" id="PF00172">
    <property type="entry name" value="Zn_clus"/>
    <property type="match status" value="1"/>
</dbReference>
<dbReference type="Gene3D" id="4.10.240.10">
    <property type="entry name" value="Zn(2)-C6 fungal-type DNA-binding domain"/>
    <property type="match status" value="1"/>
</dbReference>
<evidence type="ECO:0000256" key="1">
    <source>
        <dbReference type="ARBA" id="ARBA00004123"/>
    </source>
</evidence>
<evidence type="ECO:0000256" key="7">
    <source>
        <dbReference type="ARBA" id="ARBA00023242"/>
    </source>
</evidence>
<dbReference type="GO" id="GO:0005634">
    <property type="term" value="C:nucleus"/>
    <property type="evidence" value="ECO:0007669"/>
    <property type="project" value="UniProtKB-SubCell"/>
</dbReference>
<dbReference type="EMBL" id="KN847321">
    <property type="protein sequence ID" value="KIW52183.1"/>
    <property type="molecule type" value="Genomic_DNA"/>
</dbReference>
<keyword evidence="2" id="KW-0479">Metal-binding</keyword>
<protein>
    <recommendedName>
        <fullName evidence="9">Zn(2)-C6 fungal-type domain-containing protein</fullName>
    </recommendedName>
</protein>
<dbReference type="SMART" id="SM00066">
    <property type="entry name" value="GAL4"/>
    <property type="match status" value="1"/>
</dbReference>
<evidence type="ECO:0000256" key="6">
    <source>
        <dbReference type="ARBA" id="ARBA00023163"/>
    </source>
</evidence>
<keyword evidence="11" id="KW-1185">Reference proteome</keyword>
<dbReference type="InterPro" id="IPR036864">
    <property type="entry name" value="Zn2-C6_fun-type_DNA-bd_sf"/>
</dbReference>
<evidence type="ECO:0000256" key="5">
    <source>
        <dbReference type="ARBA" id="ARBA00023125"/>
    </source>
</evidence>
<dbReference type="PANTHER" id="PTHR31313:SF81">
    <property type="entry name" value="TY1 ENHANCER ACTIVATOR"/>
    <property type="match status" value="1"/>
</dbReference>
<feature type="compositionally biased region" description="Polar residues" evidence="8">
    <location>
        <begin position="16"/>
        <end position="27"/>
    </location>
</feature>
<evidence type="ECO:0000256" key="8">
    <source>
        <dbReference type="SAM" id="MobiDB-lite"/>
    </source>
</evidence>
<dbReference type="PROSITE" id="PS00463">
    <property type="entry name" value="ZN2_CY6_FUNGAL_1"/>
    <property type="match status" value="1"/>
</dbReference>
<evidence type="ECO:0000313" key="11">
    <source>
        <dbReference type="Proteomes" id="UP000054342"/>
    </source>
</evidence>
<dbReference type="STRING" id="348802.A0A0D2E9Z2"/>
<dbReference type="CDD" id="cd00067">
    <property type="entry name" value="GAL4"/>
    <property type="match status" value="1"/>
</dbReference>
<comment type="subcellular location">
    <subcellularLocation>
        <location evidence="1">Nucleus</location>
    </subcellularLocation>
</comment>
<dbReference type="HOGENOM" id="CLU_1019430_0_0_1"/>
<organism evidence="10 11">
    <name type="scientific">Exophiala xenobiotica</name>
    <dbReference type="NCBI Taxonomy" id="348802"/>
    <lineage>
        <taxon>Eukaryota</taxon>
        <taxon>Fungi</taxon>
        <taxon>Dikarya</taxon>
        <taxon>Ascomycota</taxon>
        <taxon>Pezizomycotina</taxon>
        <taxon>Eurotiomycetes</taxon>
        <taxon>Chaetothyriomycetidae</taxon>
        <taxon>Chaetothyriales</taxon>
        <taxon>Herpotrichiellaceae</taxon>
        <taxon>Exophiala</taxon>
    </lineage>
</organism>
<keyword evidence="3" id="KW-0862">Zinc</keyword>
<dbReference type="SUPFAM" id="SSF57701">
    <property type="entry name" value="Zn2/Cys6 DNA-binding domain"/>
    <property type="match status" value="1"/>
</dbReference>
<dbReference type="AlphaFoldDB" id="A0A0D2E9Z2"/>
<dbReference type="GO" id="GO:0008270">
    <property type="term" value="F:zinc ion binding"/>
    <property type="evidence" value="ECO:0007669"/>
    <property type="project" value="InterPro"/>
</dbReference>
<accession>A0A0D2E9Z2</accession>
<reference evidence="10 11" key="1">
    <citation type="submission" date="2015-01" db="EMBL/GenBank/DDBJ databases">
        <title>The Genome Sequence of Exophiala xenobiotica CBS118157.</title>
        <authorList>
            <consortium name="The Broad Institute Genomics Platform"/>
            <person name="Cuomo C."/>
            <person name="de Hoog S."/>
            <person name="Gorbushina A."/>
            <person name="Stielow B."/>
            <person name="Teixiera M."/>
            <person name="Abouelleil A."/>
            <person name="Chapman S.B."/>
            <person name="Priest M."/>
            <person name="Young S.K."/>
            <person name="Wortman J."/>
            <person name="Nusbaum C."/>
            <person name="Birren B."/>
        </authorList>
    </citation>
    <scope>NUCLEOTIDE SEQUENCE [LARGE SCALE GENOMIC DNA]</scope>
    <source>
        <strain evidence="10 11">CBS 118157</strain>
    </source>
</reference>
<evidence type="ECO:0000259" key="9">
    <source>
        <dbReference type="PROSITE" id="PS50048"/>
    </source>
</evidence>
<dbReference type="Proteomes" id="UP000054342">
    <property type="component" value="Unassembled WGS sequence"/>
</dbReference>
<dbReference type="PROSITE" id="PS50048">
    <property type="entry name" value="ZN2_CY6_FUNGAL_2"/>
    <property type="match status" value="1"/>
</dbReference>
<keyword evidence="7" id="KW-0539">Nucleus</keyword>
<dbReference type="RefSeq" id="XP_013312767.1">
    <property type="nucleotide sequence ID" value="XM_013457313.1"/>
</dbReference>
<sequence>MFFIVPDRKGPDVESITASDTSSSPPHNQKRQRLSPNAEDVAGYYPKRNQKSCDRCRLKKARCSGGRICEKCKRDGVICTTNRESKRDPNAKPLNAEYVHLVESQRDALLNALRTIYEKGASSNSAALSDILKDLGIGVEDLKRMPRRTASQEDTVNLDEVDLRRNAAEIQALLNEWNIPITQPEAPHNLSTWSQGDIPNPVRDLNHGASSESCLQRTLDTTFPANVMGPISATTAGQMNTTEVAHPTSEFDDWLVADAVDENWFLPAADGQATNRPGT</sequence>
<evidence type="ECO:0000256" key="2">
    <source>
        <dbReference type="ARBA" id="ARBA00022723"/>
    </source>
</evidence>
<dbReference type="GO" id="GO:0003677">
    <property type="term" value="F:DNA binding"/>
    <property type="evidence" value="ECO:0007669"/>
    <property type="project" value="UniProtKB-KW"/>
</dbReference>
<dbReference type="InterPro" id="IPR051615">
    <property type="entry name" value="Transcr_Regulatory_Elem"/>
</dbReference>
<evidence type="ECO:0000256" key="3">
    <source>
        <dbReference type="ARBA" id="ARBA00022833"/>
    </source>
</evidence>
<keyword evidence="6" id="KW-0804">Transcription</keyword>
<feature type="domain" description="Zn(2)-C6 fungal-type" evidence="9">
    <location>
        <begin position="52"/>
        <end position="81"/>
    </location>
</feature>
<keyword evidence="5" id="KW-0238">DNA-binding</keyword>
<proteinExistence type="predicted"/>
<evidence type="ECO:0000313" key="10">
    <source>
        <dbReference type="EMBL" id="KIW52183.1"/>
    </source>
</evidence>
<gene>
    <name evidence="10" type="ORF">PV05_07844</name>
</gene>
<dbReference type="InterPro" id="IPR001138">
    <property type="entry name" value="Zn2Cys6_DnaBD"/>
</dbReference>
<dbReference type="GO" id="GO:0000981">
    <property type="term" value="F:DNA-binding transcription factor activity, RNA polymerase II-specific"/>
    <property type="evidence" value="ECO:0007669"/>
    <property type="project" value="InterPro"/>
</dbReference>
<feature type="region of interest" description="Disordered" evidence="8">
    <location>
        <begin position="1"/>
        <end position="43"/>
    </location>
</feature>